<dbReference type="PROSITE" id="PS51257">
    <property type="entry name" value="PROKAR_LIPOPROTEIN"/>
    <property type="match status" value="1"/>
</dbReference>
<gene>
    <name evidence="4" type="ORF">POF43_030120</name>
</gene>
<name>A0ABT6W865_9ACTN</name>
<evidence type="ECO:0000256" key="1">
    <source>
        <dbReference type="SAM" id="MobiDB-lite"/>
    </source>
</evidence>
<organism evidence="4 5">
    <name type="scientific">Streptantibioticus silvisoli</name>
    <dbReference type="NCBI Taxonomy" id="2705255"/>
    <lineage>
        <taxon>Bacteria</taxon>
        <taxon>Bacillati</taxon>
        <taxon>Actinomycetota</taxon>
        <taxon>Actinomycetes</taxon>
        <taxon>Kitasatosporales</taxon>
        <taxon>Streptomycetaceae</taxon>
        <taxon>Streptantibioticus</taxon>
    </lineage>
</organism>
<evidence type="ECO:0000313" key="4">
    <source>
        <dbReference type="EMBL" id="MDI5966938.1"/>
    </source>
</evidence>
<reference evidence="4 5" key="1">
    <citation type="submission" date="2023-05" db="EMBL/GenBank/DDBJ databases">
        <title>Streptantibioticus silvisoli sp. nov., acidotolerant actinomycetes 1 from pine litter.</title>
        <authorList>
            <person name="Swiecimska M."/>
            <person name="Golinska P."/>
            <person name="Sangal V."/>
            <person name="Wachnowicz B."/>
            <person name="Goodfellow M."/>
        </authorList>
    </citation>
    <scope>NUCLEOTIDE SEQUENCE [LARGE SCALE GENOMIC DNA]</scope>
    <source>
        <strain evidence="4 5">SL54</strain>
    </source>
</reference>
<evidence type="ECO:0000259" key="3">
    <source>
        <dbReference type="Pfam" id="PF14016"/>
    </source>
</evidence>
<comment type="caution">
    <text evidence="4">The sequence shown here is derived from an EMBL/GenBank/DDBJ whole genome shotgun (WGS) entry which is preliminary data.</text>
</comment>
<dbReference type="Pfam" id="PF14016">
    <property type="entry name" value="DUF4232"/>
    <property type="match status" value="1"/>
</dbReference>
<protein>
    <submittedName>
        <fullName evidence="4">DUF4232 domain-containing protein</fullName>
    </submittedName>
</protein>
<dbReference type="EMBL" id="JAAGKO020000065">
    <property type="protein sequence ID" value="MDI5966938.1"/>
    <property type="molecule type" value="Genomic_DNA"/>
</dbReference>
<feature type="domain" description="DUF4232" evidence="3">
    <location>
        <begin position="92"/>
        <end position="221"/>
    </location>
</feature>
<proteinExistence type="predicted"/>
<dbReference type="Proteomes" id="UP001156398">
    <property type="component" value="Unassembled WGS sequence"/>
</dbReference>
<feature type="chain" id="PRO_5046193802" evidence="2">
    <location>
        <begin position="17"/>
        <end position="232"/>
    </location>
</feature>
<feature type="signal peptide" evidence="2">
    <location>
        <begin position="1"/>
        <end position="16"/>
    </location>
</feature>
<feature type="region of interest" description="Disordered" evidence="1">
    <location>
        <begin position="32"/>
        <end position="92"/>
    </location>
</feature>
<feature type="compositionally biased region" description="Low complexity" evidence="1">
    <location>
        <begin position="32"/>
        <end position="86"/>
    </location>
</feature>
<sequence length="232" mass="22201">MTSILRFAGRAVPALALTCVVAVGVTGCGPDQSGGTAAPASSGAAATTPGTTTPGTTSPGTPAPGAASTAPAGAGATGTGATSTPGTGAGRCATRDLQASVGASQGTAGSTYMALDFKNISGKTCTLYGYPGVSQAGGSPVNQIGHAATESDLVGRALVTLAPGATGNALLRIVDAGNFSSATCEPTTAKYLQIFPPSQTTPIYLAFNSQACAGSSQLLTVSVIRAGVGDAS</sequence>
<evidence type="ECO:0000256" key="2">
    <source>
        <dbReference type="SAM" id="SignalP"/>
    </source>
</evidence>
<accession>A0ABT6W865</accession>
<dbReference type="InterPro" id="IPR025326">
    <property type="entry name" value="DUF4232"/>
</dbReference>
<keyword evidence="5" id="KW-1185">Reference proteome</keyword>
<keyword evidence="2" id="KW-0732">Signal</keyword>
<dbReference type="RefSeq" id="WP_271323628.1">
    <property type="nucleotide sequence ID" value="NZ_JAAGKO020000065.1"/>
</dbReference>
<evidence type="ECO:0000313" key="5">
    <source>
        <dbReference type="Proteomes" id="UP001156398"/>
    </source>
</evidence>